<protein>
    <submittedName>
        <fullName evidence="2">tRNA pseudouridine55 synthase</fullName>
    </submittedName>
</protein>
<evidence type="ECO:0000313" key="3">
    <source>
        <dbReference type="Proteomes" id="UP000199438"/>
    </source>
</evidence>
<name>A0A1I1EE33_9FLAO</name>
<feature type="compositionally biased region" description="Basic and acidic residues" evidence="1">
    <location>
        <begin position="52"/>
        <end position="67"/>
    </location>
</feature>
<gene>
    <name evidence="2" type="ORF">SAMN04487907_101849</name>
</gene>
<feature type="region of interest" description="Disordered" evidence="1">
    <location>
        <begin position="98"/>
        <end position="150"/>
    </location>
</feature>
<feature type="compositionally biased region" description="Low complexity" evidence="1">
    <location>
        <begin position="98"/>
        <end position="116"/>
    </location>
</feature>
<reference evidence="3" key="1">
    <citation type="submission" date="2016-10" db="EMBL/GenBank/DDBJ databases">
        <authorList>
            <person name="Varghese N."/>
            <person name="Submissions S."/>
        </authorList>
    </citation>
    <scope>NUCLEOTIDE SEQUENCE [LARGE SCALE GENOMIC DNA]</scope>
    <source>
        <strain evidence="3">DSM 24499</strain>
    </source>
</reference>
<keyword evidence="3" id="KW-1185">Reference proteome</keyword>
<organism evidence="2 3">
    <name type="scientific">Zunongwangia mangrovi</name>
    <dbReference type="NCBI Taxonomy" id="1334022"/>
    <lineage>
        <taxon>Bacteria</taxon>
        <taxon>Pseudomonadati</taxon>
        <taxon>Bacteroidota</taxon>
        <taxon>Flavobacteriia</taxon>
        <taxon>Flavobacteriales</taxon>
        <taxon>Flavobacteriaceae</taxon>
        <taxon>Zunongwangia</taxon>
    </lineage>
</organism>
<feature type="region of interest" description="Disordered" evidence="1">
    <location>
        <begin position="50"/>
        <end position="73"/>
    </location>
</feature>
<proteinExistence type="predicted"/>
<sequence>MQFIEKHKALLLTILVFLILILVLFNWHLGSSARKNQEFLVDLDSFTGSLKQKQEEPQPEEKPEPTDSKTQTHRAFDQNNEAREANFDKQLNDIFERNSASQTETSENSETSSSGNYAAGRSGKKTQKRSDGNNTNTKTSTQSGNLRDSSISFNLRGRTAVDIPNPIYTCSVPGKIVINIKVNENGRVTATSFNEASSSTDNKCLVENALIYASEAIFSELSGRDNQPGTITYQFKP</sequence>
<dbReference type="RefSeq" id="WP_092540106.1">
    <property type="nucleotide sequence ID" value="NZ_FOKV01000001.1"/>
</dbReference>
<evidence type="ECO:0000256" key="1">
    <source>
        <dbReference type="SAM" id="MobiDB-lite"/>
    </source>
</evidence>
<accession>A0A1I1EE33</accession>
<feature type="compositionally biased region" description="Polar residues" evidence="1">
    <location>
        <begin position="132"/>
        <end position="150"/>
    </location>
</feature>
<dbReference type="AlphaFoldDB" id="A0A1I1EE33"/>
<dbReference type="EMBL" id="FOKV01000001">
    <property type="protein sequence ID" value="SFB83588.1"/>
    <property type="molecule type" value="Genomic_DNA"/>
</dbReference>
<dbReference type="STRING" id="1334022.SAMN04487907_101849"/>
<evidence type="ECO:0000313" key="2">
    <source>
        <dbReference type="EMBL" id="SFB83588.1"/>
    </source>
</evidence>
<dbReference type="OrthoDB" id="9786892at2"/>
<dbReference type="Proteomes" id="UP000199438">
    <property type="component" value="Unassembled WGS sequence"/>
</dbReference>